<evidence type="ECO:0000313" key="3">
    <source>
        <dbReference type="Proteomes" id="UP000199580"/>
    </source>
</evidence>
<dbReference type="STRING" id="1128970.SAMN04487935_0471"/>
<feature type="signal peptide" evidence="1">
    <location>
        <begin position="1"/>
        <end position="19"/>
    </location>
</feature>
<dbReference type="Pfam" id="PF09982">
    <property type="entry name" value="LpxR"/>
    <property type="match status" value="1"/>
</dbReference>
<feature type="chain" id="PRO_5011455610" description="Lipid A deacylase LpxR family protein" evidence="1">
    <location>
        <begin position="20"/>
        <end position="315"/>
    </location>
</feature>
<gene>
    <name evidence="2" type="ORF">SAMN04487935_0471</name>
</gene>
<dbReference type="InterPro" id="IPR018707">
    <property type="entry name" value="LpxR"/>
</dbReference>
<evidence type="ECO:0000313" key="2">
    <source>
        <dbReference type="EMBL" id="SDJ26114.1"/>
    </source>
</evidence>
<dbReference type="Gene3D" id="2.40.128.140">
    <property type="entry name" value="Outer membrane protein"/>
    <property type="match status" value="1"/>
</dbReference>
<dbReference type="RefSeq" id="WP_091391659.1">
    <property type="nucleotide sequence ID" value="NZ_BKAI01000001.1"/>
</dbReference>
<evidence type="ECO:0008006" key="4">
    <source>
        <dbReference type="Google" id="ProtNLM"/>
    </source>
</evidence>
<dbReference type="InterPro" id="IPR037107">
    <property type="entry name" value="Put_OMP_sf"/>
</dbReference>
<keyword evidence="3" id="KW-1185">Reference proteome</keyword>
<evidence type="ECO:0000256" key="1">
    <source>
        <dbReference type="SAM" id="SignalP"/>
    </source>
</evidence>
<proteinExistence type="predicted"/>
<accession>A0A1G8SA96</accession>
<dbReference type="OrthoDB" id="622552at2"/>
<organism evidence="2 3">
    <name type="scientific">Flavobacterium noncentrifugens</name>
    <dbReference type="NCBI Taxonomy" id="1128970"/>
    <lineage>
        <taxon>Bacteria</taxon>
        <taxon>Pseudomonadati</taxon>
        <taxon>Bacteroidota</taxon>
        <taxon>Flavobacteriia</taxon>
        <taxon>Flavobacteriales</taxon>
        <taxon>Flavobacteriaceae</taxon>
        <taxon>Flavobacterium</taxon>
    </lineage>
</organism>
<protein>
    <recommendedName>
        <fullName evidence="4">Lipid A deacylase LpxR family protein</fullName>
    </recommendedName>
</protein>
<dbReference type="Proteomes" id="UP000199580">
    <property type="component" value="Unassembled WGS sequence"/>
</dbReference>
<name>A0A1G8SA96_9FLAO</name>
<dbReference type="AlphaFoldDB" id="A0A1G8SA96"/>
<dbReference type="EMBL" id="FNEZ01000001">
    <property type="protein sequence ID" value="SDJ26114.1"/>
    <property type="molecule type" value="Genomic_DNA"/>
</dbReference>
<sequence>MKKRIFGCICIFSFTFGFAQNKPAEVGIVVDNDLFTSAVHDRYYTSGMELFYRFLAENDNPKINKLIKDFRIGQYIYNPQTVRAADYYVNDRPFAGYLFFESGVNIFYQNESVLKLTGQLGILGPSSQAQGVQKFIHKTFSYPKVEGWQYQIKDAYGIQAEAFYSHKIKDEEFKDFADLSLQADAKLGTIWTEVSAGLMARIGFRKLLPIYDSNLHYASLASGKSKDKEVREFYLYISPNINYQVYDATIQGGISDAESPVTFKIIPWRFNFESGIKYRKNNWNLSYAFVFRGKELYNNVITSYYYGSIGVSHLL</sequence>
<reference evidence="2 3" key="1">
    <citation type="submission" date="2016-10" db="EMBL/GenBank/DDBJ databases">
        <authorList>
            <person name="de Groot N.N."/>
        </authorList>
    </citation>
    <scope>NUCLEOTIDE SEQUENCE [LARGE SCALE GENOMIC DNA]</scope>
    <source>
        <strain evidence="2 3">CGMCC 1.10076</strain>
    </source>
</reference>
<keyword evidence="1" id="KW-0732">Signal</keyword>